<evidence type="ECO:0000256" key="2">
    <source>
        <dbReference type="ARBA" id="ARBA00004123"/>
    </source>
</evidence>
<dbReference type="InterPro" id="IPR045249">
    <property type="entry name" value="HARBI1-like"/>
</dbReference>
<dbReference type="Pfam" id="PF13359">
    <property type="entry name" value="DDE_Tnp_4"/>
    <property type="match status" value="1"/>
</dbReference>
<proteinExistence type="inferred from homology"/>
<dbReference type="AlphaFoldDB" id="A0A0A1WS66"/>
<keyword evidence="5" id="KW-0479">Metal-binding</keyword>
<organism evidence="9">
    <name type="scientific">Zeugodacus cucurbitae</name>
    <name type="common">Melon fruit fly</name>
    <name type="synonym">Bactrocera cucurbitae</name>
    <dbReference type="NCBI Taxonomy" id="28588"/>
    <lineage>
        <taxon>Eukaryota</taxon>
        <taxon>Metazoa</taxon>
        <taxon>Ecdysozoa</taxon>
        <taxon>Arthropoda</taxon>
        <taxon>Hexapoda</taxon>
        <taxon>Insecta</taxon>
        <taxon>Pterygota</taxon>
        <taxon>Neoptera</taxon>
        <taxon>Endopterygota</taxon>
        <taxon>Diptera</taxon>
        <taxon>Brachycera</taxon>
        <taxon>Muscomorpha</taxon>
        <taxon>Tephritoidea</taxon>
        <taxon>Tephritidae</taxon>
        <taxon>Zeugodacus</taxon>
        <taxon>Zeugodacus</taxon>
    </lineage>
</organism>
<comment type="similarity">
    <text evidence="3">Belongs to the HARBI1 family.</text>
</comment>
<keyword evidence="4" id="KW-0540">Nuclease</keyword>
<dbReference type="GO" id="GO:0046872">
    <property type="term" value="F:metal ion binding"/>
    <property type="evidence" value="ECO:0007669"/>
    <property type="project" value="UniProtKB-KW"/>
</dbReference>
<dbReference type="GO" id="GO:0016787">
    <property type="term" value="F:hydrolase activity"/>
    <property type="evidence" value="ECO:0007669"/>
    <property type="project" value="UniProtKB-KW"/>
</dbReference>
<dbReference type="PANTHER" id="PTHR22930">
    <property type="match status" value="1"/>
</dbReference>
<comment type="subcellular location">
    <subcellularLocation>
        <location evidence="2">Nucleus</location>
    </subcellularLocation>
</comment>
<feature type="domain" description="DDE Tnp4" evidence="8">
    <location>
        <begin position="109"/>
        <end position="174"/>
    </location>
</feature>
<accession>A0A0A1WS66</accession>
<protein>
    <submittedName>
        <fullName evidence="9">Putative nuclease HARBI1</fullName>
    </submittedName>
</protein>
<evidence type="ECO:0000256" key="4">
    <source>
        <dbReference type="ARBA" id="ARBA00022722"/>
    </source>
</evidence>
<evidence type="ECO:0000313" key="9">
    <source>
        <dbReference type="EMBL" id="JAD01904.1"/>
    </source>
</evidence>
<name>A0A0A1WS66_ZEUCU</name>
<keyword evidence="6" id="KW-0378">Hydrolase</keyword>
<evidence type="ECO:0000256" key="5">
    <source>
        <dbReference type="ARBA" id="ARBA00022723"/>
    </source>
</evidence>
<dbReference type="InterPro" id="IPR027806">
    <property type="entry name" value="HARBI1_dom"/>
</dbReference>
<comment type="cofactor">
    <cofactor evidence="1">
        <name>a divalent metal cation</name>
        <dbReference type="ChEBI" id="CHEBI:60240"/>
    </cofactor>
</comment>
<evidence type="ECO:0000256" key="3">
    <source>
        <dbReference type="ARBA" id="ARBA00006958"/>
    </source>
</evidence>
<reference evidence="9" key="1">
    <citation type="submission" date="2014-11" db="EMBL/GenBank/DDBJ databases">
        <authorList>
            <person name="Geib S."/>
        </authorList>
    </citation>
    <scope>NUCLEOTIDE SEQUENCE</scope>
</reference>
<evidence type="ECO:0000256" key="1">
    <source>
        <dbReference type="ARBA" id="ARBA00001968"/>
    </source>
</evidence>
<evidence type="ECO:0000256" key="7">
    <source>
        <dbReference type="ARBA" id="ARBA00023242"/>
    </source>
</evidence>
<dbReference type="PANTHER" id="PTHR22930:SF85">
    <property type="entry name" value="GH03217P-RELATED"/>
    <property type="match status" value="1"/>
</dbReference>
<evidence type="ECO:0000259" key="8">
    <source>
        <dbReference type="Pfam" id="PF13359"/>
    </source>
</evidence>
<evidence type="ECO:0000256" key="6">
    <source>
        <dbReference type="ARBA" id="ARBA00022801"/>
    </source>
</evidence>
<dbReference type="GO" id="GO:0004518">
    <property type="term" value="F:nuclease activity"/>
    <property type="evidence" value="ECO:0007669"/>
    <property type="project" value="UniProtKB-KW"/>
</dbReference>
<sequence>MSRESFTILCNELSHIVKHNTTYRECIPLEKRMAIALYTLGSSAEYRTIGRLCGISKTSVCCILKDFCRGVWDKISSKYLTSSFLTQEKITECVEGFTKIGFPQCLGAVDGCHVDISPSASDAVDYFNYKGWYSMVLLAFVDYRYRFMYINVGAPGRCNDSQIFQKFNLKRILKNPLLKENAKKMVKLMSQM</sequence>
<reference evidence="9" key="2">
    <citation type="journal article" date="2015" name="Gigascience">
        <title>Reconstructing a comprehensive transcriptome assembly of a white-pupal translocated strain of the pest fruit fly Bactrocera cucurbitae.</title>
        <authorList>
            <person name="Sim S.B."/>
            <person name="Calla B."/>
            <person name="Hall B."/>
            <person name="DeRego T."/>
            <person name="Geib S.M."/>
        </authorList>
    </citation>
    <scope>NUCLEOTIDE SEQUENCE</scope>
</reference>
<gene>
    <name evidence="9" type="primary">Harbi1_4</name>
    <name evidence="9" type="ORF">g.32509</name>
</gene>
<keyword evidence="7" id="KW-0539">Nucleus</keyword>
<dbReference type="EMBL" id="GBXI01012388">
    <property type="protein sequence ID" value="JAD01904.1"/>
    <property type="molecule type" value="Transcribed_RNA"/>
</dbReference>
<dbReference type="GO" id="GO:0005634">
    <property type="term" value="C:nucleus"/>
    <property type="evidence" value="ECO:0007669"/>
    <property type="project" value="UniProtKB-SubCell"/>
</dbReference>